<evidence type="ECO:0000313" key="2">
    <source>
        <dbReference type="EMBL" id="SVC79594.1"/>
    </source>
</evidence>
<feature type="non-terminal residue" evidence="2">
    <location>
        <position position="28"/>
    </location>
</feature>
<proteinExistence type="predicted"/>
<organism evidence="2">
    <name type="scientific">marine metagenome</name>
    <dbReference type="NCBI Taxonomy" id="408172"/>
    <lineage>
        <taxon>unclassified sequences</taxon>
        <taxon>metagenomes</taxon>
        <taxon>ecological metagenomes</taxon>
    </lineage>
</organism>
<dbReference type="AlphaFoldDB" id="A0A382Q1X8"/>
<feature type="non-terminal residue" evidence="2">
    <location>
        <position position="1"/>
    </location>
</feature>
<accession>A0A382Q1X8</accession>
<keyword evidence="1" id="KW-0812">Transmembrane</keyword>
<protein>
    <submittedName>
        <fullName evidence="2">Uncharacterized protein</fullName>
    </submittedName>
</protein>
<feature type="transmembrane region" description="Helical" evidence="1">
    <location>
        <begin position="6"/>
        <end position="25"/>
    </location>
</feature>
<gene>
    <name evidence="2" type="ORF">METZ01_LOCUS332448</name>
</gene>
<sequence length="28" mass="2847">VPFVIAPNLSIMFGLAAAGISSIAFKDP</sequence>
<keyword evidence="1" id="KW-0472">Membrane</keyword>
<name>A0A382Q1X8_9ZZZZ</name>
<keyword evidence="1" id="KW-1133">Transmembrane helix</keyword>
<reference evidence="2" key="1">
    <citation type="submission" date="2018-05" db="EMBL/GenBank/DDBJ databases">
        <authorList>
            <person name="Lanie J.A."/>
            <person name="Ng W.-L."/>
            <person name="Kazmierczak K.M."/>
            <person name="Andrzejewski T.M."/>
            <person name="Davidsen T.M."/>
            <person name="Wayne K.J."/>
            <person name="Tettelin H."/>
            <person name="Glass J.I."/>
            <person name="Rusch D."/>
            <person name="Podicherti R."/>
            <person name="Tsui H.-C.T."/>
            <person name="Winkler M.E."/>
        </authorList>
    </citation>
    <scope>NUCLEOTIDE SEQUENCE</scope>
</reference>
<dbReference type="EMBL" id="UINC01111405">
    <property type="protein sequence ID" value="SVC79594.1"/>
    <property type="molecule type" value="Genomic_DNA"/>
</dbReference>
<evidence type="ECO:0000256" key="1">
    <source>
        <dbReference type="SAM" id="Phobius"/>
    </source>
</evidence>